<dbReference type="eggNOG" id="ENOG502ZI4Q">
    <property type="taxonomic scope" value="Bacteria"/>
</dbReference>
<dbReference type="EMBL" id="CP002665">
    <property type="protein sequence ID" value="AEI13500.1"/>
    <property type="molecule type" value="Genomic_DNA"/>
</dbReference>
<organism evidence="2 3">
    <name type="scientific">Cellulomonas gilvus (strain ATCC 13127 / NRRL B-14078)</name>
    <name type="common">Cellvibrio gilvus</name>
    <dbReference type="NCBI Taxonomy" id="593907"/>
    <lineage>
        <taxon>Bacteria</taxon>
        <taxon>Bacillati</taxon>
        <taxon>Actinomycetota</taxon>
        <taxon>Actinomycetes</taxon>
        <taxon>Micrococcales</taxon>
        <taxon>Cellulomonadaceae</taxon>
        <taxon>Cellulomonas</taxon>
    </lineage>
</organism>
<keyword evidence="1" id="KW-1133">Transmembrane helix</keyword>
<keyword evidence="1" id="KW-0812">Transmembrane</keyword>
<reference evidence="3" key="1">
    <citation type="submission" date="2011-04" db="EMBL/GenBank/DDBJ databases">
        <title>Complete sequence of Cellvibrio gilvus ATCC 13127.</title>
        <authorList>
            <person name="Lucas S."/>
            <person name="Han J."/>
            <person name="Lapidus A."/>
            <person name="Cheng J.-F."/>
            <person name="Goodwin L."/>
            <person name="Pitluck S."/>
            <person name="Peters L."/>
            <person name="Munk A."/>
            <person name="Detter J.C."/>
            <person name="Han C."/>
            <person name="Tapia R."/>
            <person name="Land M."/>
            <person name="Hauser L."/>
            <person name="Kyrpides N."/>
            <person name="Ivanova N."/>
            <person name="Ovchinnikova G."/>
            <person name="Pagani I."/>
            <person name="Mead D."/>
            <person name="Brumm P."/>
            <person name="Woyke T."/>
        </authorList>
    </citation>
    <scope>NUCLEOTIDE SEQUENCE [LARGE SCALE GENOMIC DNA]</scope>
    <source>
        <strain evidence="3">ATCC 13127 / NRRL B-14078</strain>
    </source>
</reference>
<accession>F8A6L2</accession>
<evidence type="ECO:0000313" key="3">
    <source>
        <dbReference type="Proteomes" id="UP000000485"/>
    </source>
</evidence>
<dbReference type="STRING" id="593907.Celgi_3008"/>
<feature type="transmembrane region" description="Helical" evidence="1">
    <location>
        <begin position="20"/>
        <end position="41"/>
    </location>
</feature>
<gene>
    <name evidence="2" type="ordered locus">Celgi_3008</name>
</gene>
<dbReference type="RefSeq" id="WP_013885017.1">
    <property type="nucleotide sequence ID" value="NC_015671.1"/>
</dbReference>
<dbReference type="HOGENOM" id="CLU_2104595_0_0_11"/>
<sequence>MDTARGLVTSLEDRDLFGGGFGYLFVGVLGVILLVVVVGVISTVKRWRAAKDAGLDPLTADVQVLGRLHQSQMLAPPDTRATTEQRLAEVEVLHRRGVITDDERAGARRRILGAD</sequence>
<proteinExistence type="predicted"/>
<evidence type="ECO:0008006" key="4">
    <source>
        <dbReference type="Google" id="ProtNLM"/>
    </source>
</evidence>
<keyword evidence="3" id="KW-1185">Reference proteome</keyword>
<dbReference type="OrthoDB" id="4955106at2"/>
<keyword evidence="1" id="KW-0472">Membrane</keyword>
<evidence type="ECO:0000256" key="1">
    <source>
        <dbReference type="SAM" id="Phobius"/>
    </source>
</evidence>
<dbReference type="KEGG" id="cga:Celgi_3008"/>
<dbReference type="AlphaFoldDB" id="F8A6L2"/>
<protein>
    <recommendedName>
        <fullName evidence="4">SHOCT domain-containing protein</fullName>
    </recommendedName>
</protein>
<evidence type="ECO:0000313" key="2">
    <source>
        <dbReference type="EMBL" id="AEI13500.1"/>
    </source>
</evidence>
<dbReference type="Proteomes" id="UP000000485">
    <property type="component" value="Chromosome"/>
</dbReference>
<name>F8A6L2_CELGA</name>